<feature type="region of interest" description="Disordered" evidence="1">
    <location>
        <begin position="204"/>
        <end position="226"/>
    </location>
</feature>
<feature type="compositionally biased region" description="Acidic residues" evidence="1">
    <location>
        <begin position="246"/>
        <end position="255"/>
    </location>
</feature>
<dbReference type="AlphaFoldDB" id="A0A5A7QYC3"/>
<organism evidence="2 3">
    <name type="scientific">Striga asiatica</name>
    <name type="common">Asiatic witchweed</name>
    <name type="synonym">Buchnera asiatica</name>
    <dbReference type="NCBI Taxonomy" id="4170"/>
    <lineage>
        <taxon>Eukaryota</taxon>
        <taxon>Viridiplantae</taxon>
        <taxon>Streptophyta</taxon>
        <taxon>Embryophyta</taxon>
        <taxon>Tracheophyta</taxon>
        <taxon>Spermatophyta</taxon>
        <taxon>Magnoliopsida</taxon>
        <taxon>eudicotyledons</taxon>
        <taxon>Gunneridae</taxon>
        <taxon>Pentapetalae</taxon>
        <taxon>asterids</taxon>
        <taxon>lamiids</taxon>
        <taxon>Lamiales</taxon>
        <taxon>Orobanchaceae</taxon>
        <taxon>Buchnereae</taxon>
        <taxon>Striga</taxon>
    </lineage>
</organism>
<name>A0A5A7QYC3_STRAF</name>
<evidence type="ECO:0000256" key="1">
    <source>
        <dbReference type="SAM" id="MobiDB-lite"/>
    </source>
</evidence>
<evidence type="ECO:0000313" key="3">
    <source>
        <dbReference type="Proteomes" id="UP000325081"/>
    </source>
</evidence>
<dbReference type="EMBL" id="BKCP01008515">
    <property type="protein sequence ID" value="GER49407.1"/>
    <property type="molecule type" value="Genomic_DNA"/>
</dbReference>
<feature type="region of interest" description="Disordered" evidence="1">
    <location>
        <begin position="1"/>
        <end position="88"/>
    </location>
</feature>
<keyword evidence="3" id="KW-1185">Reference proteome</keyword>
<gene>
    <name evidence="2" type="ORF">STAS_26648</name>
</gene>
<feature type="compositionally biased region" description="Basic and acidic residues" evidence="1">
    <location>
        <begin position="301"/>
        <end position="310"/>
    </location>
</feature>
<feature type="region of interest" description="Disordered" evidence="1">
    <location>
        <begin position="139"/>
        <end position="164"/>
    </location>
</feature>
<accession>A0A5A7QYC3</accession>
<feature type="compositionally biased region" description="Gly residues" evidence="1">
    <location>
        <begin position="215"/>
        <end position="226"/>
    </location>
</feature>
<feature type="region of interest" description="Disordered" evidence="1">
    <location>
        <begin position="290"/>
        <end position="324"/>
    </location>
</feature>
<sequence>MVRLQILGSELAPPAASGEEPTGTPEGHRSGGRCEPVHVLPQPVPPAGYLGRDGLPRRLRHRDPDGRFLVHGRAVGTPPPVDGGGSHRDLVPVLVQDVIVRSDRVRAPPAVRRAAAADAPDLDTKAASSAGSGCNFGQKVGGVSRGKDGGPTEGTRVVGDDPRVDAGGVEGVAADGEQPELVVGLELGEADGAVAAGEVAVDGAEGEEREVVQQAGGGLEASGGVGAEDDDVFVGGAESSVVAAGEEAEEDVDGGGDDHCGRDDDDDDDDGRGGGGGRCAGVVRRRKLLGGEVRSGSTGGDGRRWGESGRHLGRGLMGNGKGRR</sequence>
<evidence type="ECO:0000313" key="2">
    <source>
        <dbReference type="EMBL" id="GER49407.1"/>
    </source>
</evidence>
<proteinExistence type="predicted"/>
<dbReference type="Proteomes" id="UP000325081">
    <property type="component" value="Unassembled WGS sequence"/>
</dbReference>
<feature type="region of interest" description="Disordered" evidence="1">
    <location>
        <begin position="244"/>
        <end position="278"/>
    </location>
</feature>
<protein>
    <submittedName>
        <fullName evidence="2">Uncharacterized protein</fullName>
    </submittedName>
</protein>
<comment type="caution">
    <text evidence="2">The sequence shown here is derived from an EMBL/GenBank/DDBJ whole genome shotgun (WGS) entry which is preliminary data.</text>
</comment>
<reference evidence="3" key="1">
    <citation type="journal article" date="2019" name="Curr. Biol.">
        <title>Genome Sequence of Striga asiatica Provides Insight into the Evolution of Plant Parasitism.</title>
        <authorList>
            <person name="Yoshida S."/>
            <person name="Kim S."/>
            <person name="Wafula E.K."/>
            <person name="Tanskanen J."/>
            <person name="Kim Y.M."/>
            <person name="Honaas L."/>
            <person name="Yang Z."/>
            <person name="Spallek T."/>
            <person name="Conn C.E."/>
            <person name="Ichihashi Y."/>
            <person name="Cheong K."/>
            <person name="Cui S."/>
            <person name="Der J.P."/>
            <person name="Gundlach H."/>
            <person name="Jiao Y."/>
            <person name="Hori C."/>
            <person name="Ishida J.K."/>
            <person name="Kasahara H."/>
            <person name="Kiba T."/>
            <person name="Kim M.S."/>
            <person name="Koo N."/>
            <person name="Laohavisit A."/>
            <person name="Lee Y.H."/>
            <person name="Lumba S."/>
            <person name="McCourt P."/>
            <person name="Mortimer J.C."/>
            <person name="Mutuku J.M."/>
            <person name="Nomura T."/>
            <person name="Sasaki-Sekimoto Y."/>
            <person name="Seto Y."/>
            <person name="Wang Y."/>
            <person name="Wakatake T."/>
            <person name="Sakakibara H."/>
            <person name="Demura T."/>
            <person name="Yamaguchi S."/>
            <person name="Yoneyama K."/>
            <person name="Manabe R.I."/>
            <person name="Nelson D.C."/>
            <person name="Schulman A.H."/>
            <person name="Timko M.P."/>
            <person name="dePamphilis C.W."/>
            <person name="Choi D."/>
            <person name="Shirasu K."/>
        </authorList>
    </citation>
    <scope>NUCLEOTIDE SEQUENCE [LARGE SCALE GENOMIC DNA]</scope>
    <source>
        <strain evidence="3">cv. UVA1</strain>
    </source>
</reference>
<feature type="compositionally biased region" description="Gly residues" evidence="1">
    <location>
        <begin position="315"/>
        <end position="324"/>
    </location>
</feature>